<dbReference type="InterPro" id="IPR036322">
    <property type="entry name" value="WD40_repeat_dom_sf"/>
</dbReference>
<dbReference type="SUPFAM" id="SSF50978">
    <property type="entry name" value="WD40 repeat-like"/>
    <property type="match status" value="1"/>
</dbReference>
<dbReference type="Proteomes" id="UP000504635">
    <property type="component" value="Unplaced"/>
</dbReference>
<dbReference type="PANTHER" id="PTHR23287:SF18">
    <property type="entry name" value="BLOC-2 COMPLEX MEMBER HPS5"/>
    <property type="match status" value="1"/>
</dbReference>
<dbReference type="RefSeq" id="XP_030747250.1">
    <property type="nucleotide sequence ID" value="XM_030891390.1"/>
</dbReference>
<dbReference type="Gene3D" id="2.130.10.10">
    <property type="entry name" value="YVTN repeat-like/Quinoprotein amine dehydrogenase"/>
    <property type="match status" value="1"/>
</dbReference>
<gene>
    <name evidence="3" type="primary">LOC115875854</name>
</gene>
<dbReference type="GeneID" id="115875854"/>
<dbReference type="InterPro" id="IPR015943">
    <property type="entry name" value="WD40/YVTN_repeat-like_dom_sf"/>
</dbReference>
<reference evidence="3" key="1">
    <citation type="submission" date="2025-08" db="UniProtKB">
        <authorList>
            <consortium name="RefSeq"/>
        </authorList>
    </citation>
    <scope>IDENTIFICATION</scope>
    <source>
        <tissue evidence="3">Gonads</tissue>
    </source>
</reference>
<dbReference type="KEGG" id="soy:115875854"/>
<dbReference type="PANTHER" id="PTHR23287">
    <property type="entry name" value="RUBY-EYE2-LIKE PROTEIN"/>
    <property type="match status" value="1"/>
</dbReference>
<dbReference type="InParanoid" id="A0A6J2X8E9"/>
<proteinExistence type="predicted"/>
<dbReference type="OrthoDB" id="19493at2759"/>
<dbReference type="Pfam" id="PF23756">
    <property type="entry name" value="Beta-prop_HPS5"/>
    <property type="match status" value="1"/>
</dbReference>
<organism evidence="2 3">
    <name type="scientific">Sitophilus oryzae</name>
    <name type="common">Rice weevil</name>
    <name type="synonym">Curculio oryzae</name>
    <dbReference type="NCBI Taxonomy" id="7048"/>
    <lineage>
        <taxon>Eukaryota</taxon>
        <taxon>Metazoa</taxon>
        <taxon>Ecdysozoa</taxon>
        <taxon>Arthropoda</taxon>
        <taxon>Hexapoda</taxon>
        <taxon>Insecta</taxon>
        <taxon>Pterygota</taxon>
        <taxon>Neoptera</taxon>
        <taxon>Endopterygota</taxon>
        <taxon>Coleoptera</taxon>
        <taxon>Polyphaga</taxon>
        <taxon>Cucujiformia</taxon>
        <taxon>Curculionidae</taxon>
        <taxon>Dryophthorinae</taxon>
        <taxon>Sitophilus</taxon>
    </lineage>
</organism>
<dbReference type="GO" id="GO:0048066">
    <property type="term" value="P:developmental pigmentation"/>
    <property type="evidence" value="ECO:0007669"/>
    <property type="project" value="TreeGrafter"/>
</dbReference>
<name>A0A6J2X8E9_SITOR</name>
<dbReference type="FunCoup" id="A0A6J2X8E9">
    <property type="interactions" value="5"/>
</dbReference>
<dbReference type="AlphaFoldDB" id="A0A6J2X8E9"/>
<accession>A0A6J2X8E9</accession>
<sequence>MDSNDIFVEFTDDLNNRITETFNSMQRVKPKSFFVSQNFVVFGATSGSIYIFKRHPCEFFKIIPSKGGCVDLITISVDEKYLSIANSHGLILIFKNFIDSNVECQTFNEHEGNNITYMKWNRNKLYTGDDSGKVSVATIISSLAKTIFQVPSESVMKLDSAIVQIDTYNNYLLVSTYTKTYFCDTERGCYIQLGKKLRNGAYGACFFINNRNHDSEISLQEECRIFCARPGLRLWEANTEAQVIMTYQFKESVKNKLSHNIINIDPDKKIPDKFIENNGIPDDVSFQKIFPFCSNCILTFDTSGIYILNLTENKLIFWLKFAEGIKNVIIINETIYVWKSNLEVVVFSLSNLENLILKKLYMEEYTFCAEICVKYYEKLKELLQTSQDLYLLGVLKKKISDNVLLEKLESVFEIIDEQNKKFIERNKIVEHEEPSIAQKDLIEIDNTNNKFRTLLRQYKVNKTHKNIEIPELNRVYQETSAPDDLIVLFKDFIEYSLKEINEDPNQWCDDQFMNQILKKNVVVEKLSDTSLEHLKNIVFSVNKSIKYSCSCGYPLPNCHKFTPKYYKTALDLLGLKNHKKQVFQEVPYMLRYQIKSEIHGLNLSLLIQYNDEVLFKENCKQILYDRWYDVLGYYVKLRKGLCLNCDKDINIDGLISWNDMGKIVLQSLGATSAIRILRKFEKNIPKGALDARFYQACIFANSFKIENEDVKKYVEVSVELVENLEGESYNEFQHCLEKYFNRKYNTCGDPCTKVDNKRKCTMCTLPLKNDIFECQSPKLCQHVFHSFCLKNNNAVCGICSD</sequence>
<protein>
    <submittedName>
        <fullName evidence="3">Hermansky-Pudlak syndrome 5 protein homolog isoform X1</fullName>
    </submittedName>
</protein>
<dbReference type="CTD" id="119585041"/>
<feature type="domain" description="HPS5-like beta-propeller" evidence="1">
    <location>
        <begin position="16"/>
        <end position="340"/>
    </location>
</feature>
<evidence type="ECO:0000313" key="3">
    <source>
        <dbReference type="RefSeq" id="XP_030747250.1"/>
    </source>
</evidence>
<evidence type="ECO:0000313" key="2">
    <source>
        <dbReference type="Proteomes" id="UP000504635"/>
    </source>
</evidence>
<keyword evidence="2" id="KW-1185">Reference proteome</keyword>
<dbReference type="InterPro" id="IPR056499">
    <property type="entry name" value="Beta-prop_HPS5-like"/>
</dbReference>
<evidence type="ECO:0000259" key="1">
    <source>
        <dbReference type="Pfam" id="PF23756"/>
    </source>
</evidence>
<dbReference type="GO" id="GO:0005737">
    <property type="term" value="C:cytoplasm"/>
    <property type="evidence" value="ECO:0007669"/>
    <property type="project" value="TreeGrafter"/>
</dbReference>